<feature type="region of interest" description="Disordered" evidence="1">
    <location>
        <begin position="47"/>
        <end position="75"/>
    </location>
</feature>
<protein>
    <submittedName>
        <fullName evidence="3">CCDC92 domain-containing protein</fullName>
    </submittedName>
</protein>
<sequence>MSQNAAQIRKQLMNLERDERALQRLHVNFTGLARAIQLESMRLEALKSKIQSSQRTSSPNTSSGPDFNSIKTSDL</sequence>
<dbReference type="Proteomes" id="UP000050640">
    <property type="component" value="Unplaced"/>
</dbReference>
<evidence type="ECO:0000313" key="3">
    <source>
        <dbReference type="WBParaSite" id="EEL_0000045801-mRNA-1"/>
    </source>
</evidence>
<keyword evidence="2" id="KW-1185">Reference proteome</keyword>
<name>A0A0R3RGC8_9BILA</name>
<accession>A0A0R3RGC8</accession>
<evidence type="ECO:0000256" key="1">
    <source>
        <dbReference type="SAM" id="MobiDB-lite"/>
    </source>
</evidence>
<feature type="compositionally biased region" description="Low complexity" evidence="1">
    <location>
        <begin position="51"/>
        <end position="63"/>
    </location>
</feature>
<feature type="compositionally biased region" description="Polar residues" evidence="1">
    <location>
        <begin position="64"/>
        <end position="75"/>
    </location>
</feature>
<dbReference type="AlphaFoldDB" id="A0A0R3RGC8"/>
<proteinExistence type="predicted"/>
<evidence type="ECO:0000313" key="2">
    <source>
        <dbReference type="Proteomes" id="UP000050640"/>
    </source>
</evidence>
<dbReference type="WBParaSite" id="EEL_0000045801-mRNA-1">
    <property type="protein sequence ID" value="EEL_0000045801-mRNA-1"/>
    <property type="gene ID" value="EEL_0000045801"/>
</dbReference>
<organism evidence="2 3">
    <name type="scientific">Elaeophora elaphi</name>
    <dbReference type="NCBI Taxonomy" id="1147741"/>
    <lineage>
        <taxon>Eukaryota</taxon>
        <taxon>Metazoa</taxon>
        <taxon>Ecdysozoa</taxon>
        <taxon>Nematoda</taxon>
        <taxon>Chromadorea</taxon>
        <taxon>Rhabditida</taxon>
        <taxon>Spirurina</taxon>
        <taxon>Spiruromorpha</taxon>
        <taxon>Filarioidea</taxon>
        <taxon>Onchocercidae</taxon>
        <taxon>Elaeophora</taxon>
    </lineage>
</organism>
<reference evidence="3" key="1">
    <citation type="submission" date="2017-02" db="UniProtKB">
        <authorList>
            <consortium name="WormBaseParasite"/>
        </authorList>
    </citation>
    <scope>IDENTIFICATION</scope>
</reference>